<dbReference type="SUPFAM" id="SSF56112">
    <property type="entry name" value="Protein kinase-like (PK-like)"/>
    <property type="match status" value="1"/>
</dbReference>
<dbReference type="GO" id="GO:0005634">
    <property type="term" value="C:nucleus"/>
    <property type="evidence" value="ECO:0007669"/>
    <property type="project" value="TreeGrafter"/>
</dbReference>
<dbReference type="InterPro" id="IPR011009">
    <property type="entry name" value="Kinase-like_dom_sf"/>
</dbReference>
<dbReference type="Gene3D" id="1.10.510.10">
    <property type="entry name" value="Transferase(Phosphotransferase) domain 1"/>
    <property type="match status" value="1"/>
</dbReference>
<comment type="catalytic activity">
    <reaction evidence="9">
        <text>L-seryl-[protein] + ATP = O-phospho-L-seryl-[protein] + ADP + H(+)</text>
        <dbReference type="Rhea" id="RHEA:17989"/>
        <dbReference type="Rhea" id="RHEA-COMP:9863"/>
        <dbReference type="Rhea" id="RHEA-COMP:11604"/>
        <dbReference type="ChEBI" id="CHEBI:15378"/>
        <dbReference type="ChEBI" id="CHEBI:29999"/>
        <dbReference type="ChEBI" id="CHEBI:30616"/>
        <dbReference type="ChEBI" id="CHEBI:83421"/>
        <dbReference type="ChEBI" id="CHEBI:456216"/>
        <dbReference type="EC" id="2.7.11.1"/>
    </reaction>
</comment>
<evidence type="ECO:0000259" key="10">
    <source>
        <dbReference type="PROSITE" id="PS50011"/>
    </source>
</evidence>
<dbReference type="GO" id="GO:0005524">
    <property type="term" value="F:ATP binding"/>
    <property type="evidence" value="ECO:0007669"/>
    <property type="project" value="UniProtKB-KW"/>
</dbReference>
<dbReference type="GO" id="GO:0004674">
    <property type="term" value="F:protein serine/threonine kinase activity"/>
    <property type="evidence" value="ECO:0007669"/>
    <property type="project" value="UniProtKB-EC"/>
</dbReference>
<dbReference type="PANTHER" id="PTHR12209">
    <property type="entry name" value="NON-SPECIFIC SERINE/THREONINE PROTEIN KINASE"/>
    <property type="match status" value="1"/>
</dbReference>
<proteinExistence type="inferred from homology"/>
<sequence>MDLEISSVIGKRVSEVHLAGVIHGDLTTTNIVCKISDPREIYIIDFGLSFMSKTPEDRAVDLYVLVRSITSSVPFTDYEAERFNAQIIRTYSNNIGNKIEADKIISRFEQVKLRGRKRLAIG</sequence>
<keyword evidence="4" id="KW-0819">tRNA processing</keyword>
<keyword evidence="3" id="KW-0808">Transferase</keyword>
<dbReference type="GO" id="GO:0000408">
    <property type="term" value="C:EKC/KEOPS complex"/>
    <property type="evidence" value="ECO:0007669"/>
    <property type="project" value="TreeGrafter"/>
</dbReference>
<reference evidence="11 12" key="1">
    <citation type="journal article" date="2014" name="Genome Biol. Evol.">
        <title>The genome of the myxosporean Thelohanellus kitauei shows adaptations to nutrient acquisition within its fish host.</title>
        <authorList>
            <person name="Yang Y."/>
            <person name="Xiong J."/>
            <person name="Zhou Z."/>
            <person name="Huo F."/>
            <person name="Miao W."/>
            <person name="Ran C."/>
            <person name="Liu Y."/>
            <person name="Zhang J."/>
            <person name="Feng J."/>
            <person name="Wang M."/>
            <person name="Wang M."/>
            <person name="Wang L."/>
            <person name="Yao B."/>
        </authorList>
    </citation>
    <scope>NUCLEOTIDE SEQUENCE [LARGE SCALE GENOMIC DNA]</scope>
    <source>
        <strain evidence="11">Wuqing</strain>
    </source>
</reference>
<evidence type="ECO:0000256" key="3">
    <source>
        <dbReference type="ARBA" id="ARBA00022679"/>
    </source>
</evidence>
<dbReference type="EC" id="2.7.11.1" evidence="2"/>
<evidence type="ECO:0000256" key="9">
    <source>
        <dbReference type="ARBA" id="ARBA00048679"/>
    </source>
</evidence>
<gene>
    <name evidence="11" type="ORF">RF11_05341</name>
</gene>
<keyword evidence="5" id="KW-0547">Nucleotide-binding</keyword>
<evidence type="ECO:0000256" key="2">
    <source>
        <dbReference type="ARBA" id="ARBA00012513"/>
    </source>
</evidence>
<dbReference type="Proteomes" id="UP000031668">
    <property type="component" value="Unassembled WGS sequence"/>
</dbReference>
<comment type="similarity">
    <text evidence="1">Belongs to the protein kinase superfamily. BUD32 family.</text>
</comment>
<dbReference type="PROSITE" id="PS50011">
    <property type="entry name" value="PROTEIN_KINASE_DOM"/>
    <property type="match status" value="1"/>
</dbReference>
<dbReference type="InterPro" id="IPR000719">
    <property type="entry name" value="Prot_kinase_dom"/>
</dbReference>
<keyword evidence="12" id="KW-1185">Reference proteome</keyword>
<protein>
    <recommendedName>
        <fullName evidence="2">non-specific serine/threonine protein kinase</fullName>
        <ecNumber evidence="2">2.7.11.1</ecNumber>
    </recommendedName>
</protein>
<evidence type="ECO:0000313" key="12">
    <source>
        <dbReference type="Proteomes" id="UP000031668"/>
    </source>
</evidence>
<dbReference type="GO" id="GO:0005829">
    <property type="term" value="C:cytosol"/>
    <property type="evidence" value="ECO:0007669"/>
    <property type="project" value="TreeGrafter"/>
</dbReference>
<name>A0A0C2N1L5_THEKT</name>
<feature type="domain" description="Protein kinase" evidence="10">
    <location>
        <begin position="1"/>
        <end position="122"/>
    </location>
</feature>
<evidence type="ECO:0000313" key="11">
    <source>
        <dbReference type="EMBL" id="KII73516.1"/>
    </source>
</evidence>
<evidence type="ECO:0000256" key="8">
    <source>
        <dbReference type="ARBA" id="ARBA00047899"/>
    </source>
</evidence>
<evidence type="ECO:0000256" key="7">
    <source>
        <dbReference type="ARBA" id="ARBA00022840"/>
    </source>
</evidence>
<dbReference type="EMBL" id="JWZT01000794">
    <property type="protein sequence ID" value="KII73516.1"/>
    <property type="molecule type" value="Genomic_DNA"/>
</dbReference>
<evidence type="ECO:0000256" key="6">
    <source>
        <dbReference type="ARBA" id="ARBA00022777"/>
    </source>
</evidence>
<keyword evidence="7" id="KW-0067">ATP-binding</keyword>
<organism evidence="11 12">
    <name type="scientific">Thelohanellus kitauei</name>
    <name type="common">Myxosporean</name>
    <dbReference type="NCBI Taxonomy" id="669202"/>
    <lineage>
        <taxon>Eukaryota</taxon>
        <taxon>Metazoa</taxon>
        <taxon>Cnidaria</taxon>
        <taxon>Myxozoa</taxon>
        <taxon>Myxosporea</taxon>
        <taxon>Bivalvulida</taxon>
        <taxon>Platysporina</taxon>
        <taxon>Myxobolidae</taxon>
        <taxon>Thelohanellus</taxon>
    </lineage>
</organism>
<dbReference type="GO" id="GO:0008033">
    <property type="term" value="P:tRNA processing"/>
    <property type="evidence" value="ECO:0007669"/>
    <property type="project" value="UniProtKB-KW"/>
</dbReference>
<dbReference type="InterPro" id="IPR008266">
    <property type="entry name" value="Tyr_kinase_AS"/>
</dbReference>
<comment type="caution">
    <text evidence="11">The sequence shown here is derived from an EMBL/GenBank/DDBJ whole genome shotgun (WGS) entry which is preliminary data.</text>
</comment>
<evidence type="ECO:0000256" key="1">
    <source>
        <dbReference type="ARBA" id="ARBA00010630"/>
    </source>
</evidence>
<comment type="catalytic activity">
    <reaction evidence="8">
        <text>L-threonyl-[protein] + ATP = O-phospho-L-threonyl-[protein] + ADP + H(+)</text>
        <dbReference type="Rhea" id="RHEA:46608"/>
        <dbReference type="Rhea" id="RHEA-COMP:11060"/>
        <dbReference type="Rhea" id="RHEA-COMP:11605"/>
        <dbReference type="ChEBI" id="CHEBI:15378"/>
        <dbReference type="ChEBI" id="CHEBI:30013"/>
        <dbReference type="ChEBI" id="CHEBI:30616"/>
        <dbReference type="ChEBI" id="CHEBI:61977"/>
        <dbReference type="ChEBI" id="CHEBI:456216"/>
        <dbReference type="EC" id="2.7.11.1"/>
    </reaction>
</comment>
<dbReference type="PANTHER" id="PTHR12209:SF0">
    <property type="entry name" value="EKC_KEOPS COMPLEX SUBUNIT TP53RK"/>
    <property type="match status" value="1"/>
</dbReference>
<accession>A0A0C2N1L5</accession>
<dbReference type="AlphaFoldDB" id="A0A0C2N1L5"/>
<dbReference type="GO" id="GO:0070525">
    <property type="term" value="P:tRNA threonylcarbamoyladenosine metabolic process"/>
    <property type="evidence" value="ECO:0007669"/>
    <property type="project" value="TreeGrafter"/>
</dbReference>
<dbReference type="PROSITE" id="PS00109">
    <property type="entry name" value="PROTEIN_KINASE_TYR"/>
    <property type="match status" value="1"/>
</dbReference>
<dbReference type="OrthoDB" id="3399at2759"/>
<dbReference type="Pfam" id="PF06293">
    <property type="entry name" value="Kdo"/>
    <property type="match status" value="1"/>
</dbReference>
<evidence type="ECO:0000256" key="5">
    <source>
        <dbReference type="ARBA" id="ARBA00022741"/>
    </source>
</evidence>
<keyword evidence="6" id="KW-0418">Kinase</keyword>
<evidence type="ECO:0000256" key="4">
    <source>
        <dbReference type="ARBA" id="ARBA00022694"/>
    </source>
</evidence>